<dbReference type="AlphaFoldDB" id="A0A8H5AWT1"/>
<evidence type="ECO:0000313" key="3">
    <source>
        <dbReference type="Proteomes" id="UP000567179"/>
    </source>
</evidence>
<feature type="transmembrane region" description="Helical" evidence="1">
    <location>
        <begin position="132"/>
        <end position="154"/>
    </location>
</feature>
<reference evidence="2 3" key="1">
    <citation type="journal article" date="2020" name="ISME J.">
        <title>Uncovering the hidden diversity of litter-decomposition mechanisms in mushroom-forming fungi.</title>
        <authorList>
            <person name="Floudas D."/>
            <person name="Bentzer J."/>
            <person name="Ahren D."/>
            <person name="Johansson T."/>
            <person name="Persson P."/>
            <person name="Tunlid A."/>
        </authorList>
    </citation>
    <scope>NUCLEOTIDE SEQUENCE [LARGE SCALE GENOMIC DNA]</scope>
    <source>
        <strain evidence="2 3">CBS 101986</strain>
    </source>
</reference>
<feature type="transmembrane region" description="Helical" evidence="1">
    <location>
        <begin position="70"/>
        <end position="89"/>
    </location>
</feature>
<name>A0A8H5AWT1_9AGAR</name>
<evidence type="ECO:0000313" key="2">
    <source>
        <dbReference type="EMBL" id="KAF5312008.1"/>
    </source>
</evidence>
<keyword evidence="3" id="KW-1185">Reference proteome</keyword>
<dbReference type="EMBL" id="JAACJJ010000056">
    <property type="protein sequence ID" value="KAF5312008.1"/>
    <property type="molecule type" value="Genomic_DNA"/>
</dbReference>
<proteinExistence type="predicted"/>
<accession>A0A8H5AWT1</accession>
<keyword evidence="1" id="KW-1133">Transmembrane helix</keyword>
<evidence type="ECO:0000256" key="1">
    <source>
        <dbReference type="SAM" id="Phobius"/>
    </source>
</evidence>
<protein>
    <submittedName>
        <fullName evidence="2">Uncharacterized protein</fullName>
    </submittedName>
</protein>
<organism evidence="2 3">
    <name type="scientific">Psilocybe cf. subviscida</name>
    <dbReference type="NCBI Taxonomy" id="2480587"/>
    <lineage>
        <taxon>Eukaryota</taxon>
        <taxon>Fungi</taxon>
        <taxon>Dikarya</taxon>
        <taxon>Basidiomycota</taxon>
        <taxon>Agaricomycotina</taxon>
        <taxon>Agaricomycetes</taxon>
        <taxon>Agaricomycetidae</taxon>
        <taxon>Agaricales</taxon>
        <taxon>Agaricineae</taxon>
        <taxon>Strophariaceae</taxon>
        <taxon>Psilocybe</taxon>
    </lineage>
</organism>
<dbReference type="Proteomes" id="UP000567179">
    <property type="component" value="Unassembled WGS sequence"/>
</dbReference>
<gene>
    <name evidence="2" type="ORF">D9619_002326</name>
</gene>
<sequence length="187" mass="20403">MSILTRLKLAGVVLLRIFTVYDGISSLLAAESLAVSEELSTSVLAIIERRKRMVGLIVPMLFWHGYNHRFIPTSWCVCTLYIAQMLGGINPITIEKETRALGSVLFSIINAICTLSTYGLYFIAVLQSTASWLQAVVQLLLLVLPDVVGVGRNVGQAVAHLKKDEPGTLDTVITARSIPRNMDTSSA</sequence>
<keyword evidence="1" id="KW-0812">Transmembrane</keyword>
<feature type="transmembrane region" description="Helical" evidence="1">
    <location>
        <begin position="101"/>
        <end position="126"/>
    </location>
</feature>
<comment type="caution">
    <text evidence="2">The sequence shown here is derived from an EMBL/GenBank/DDBJ whole genome shotgun (WGS) entry which is preliminary data.</text>
</comment>
<keyword evidence="1" id="KW-0472">Membrane</keyword>